<proteinExistence type="predicted"/>
<organism evidence="1 2">
    <name type="scientific">Parascaris univalens</name>
    <name type="common">Nematode worm</name>
    <dbReference type="NCBI Taxonomy" id="6257"/>
    <lineage>
        <taxon>Eukaryota</taxon>
        <taxon>Metazoa</taxon>
        <taxon>Ecdysozoa</taxon>
        <taxon>Nematoda</taxon>
        <taxon>Chromadorea</taxon>
        <taxon>Rhabditida</taxon>
        <taxon>Spirurina</taxon>
        <taxon>Ascaridomorpha</taxon>
        <taxon>Ascaridoidea</taxon>
        <taxon>Ascarididae</taxon>
        <taxon>Parascaris</taxon>
    </lineage>
</organism>
<evidence type="ECO:0000313" key="1">
    <source>
        <dbReference type="Proteomes" id="UP000887569"/>
    </source>
</evidence>
<dbReference type="AlphaFoldDB" id="A0A915C324"/>
<protein>
    <submittedName>
        <fullName evidence="2">Glutathione peroxidase</fullName>
    </submittedName>
</protein>
<dbReference type="WBParaSite" id="PgR077_g039_t02">
    <property type="protein sequence ID" value="PgR077_g039_t02"/>
    <property type="gene ID" value="PgR077_g039"/>
</dbReference>
<keyword evidence="1" id="KW-1185">Reference proteome</keyword>
<reference evidence="2" key="1">
    <citation type="submission" date="2022-11" db="UniProtKB">
        <authorList>
            <consortium name="WormBaseParasite"/>
        </authorList>
    </citation>
    <scope>IDENTIFICATION</scope>
</reference>
<evidence type="ECO:0000313" key="2">
    <source>
        <dbReference type="WBParaSite" id="PgR077_g039_t02"/>
    </source>
</evidence>
<dbReference type="Proteomes" id="UP000887569">
    <property type="component" value="Unplaced"/>
</dbReference>
<name>A0A915C324_PARUN</name>
<sequence length="57" mass="6782">MDVLFNDMHQRRNQSTSKTILENYSTIDRTYNESCSKQCMLFDCAGKLVCLHRRCYI</sequence>
<accession>A0A915C324</accession>